<evidence type="ECO:0000256" key="2">
    <source>
        <dbReference type="ARBA" id="ARBA00021121"/>
    </source>
</evidence>
<dbReference type="InterPro" id="IPR047575">
    <property type="entry name" value="Sm"/>
</dbReference>
<accession>A0A2A2HAH3</accession>
<dbReference type="Proteomes" id="UP000217784">
    <property type="component" value="Unassembled WGS sequence"/>
</dbReference>
<dbReference type="GO" id="GO:1990904">
    <property type="term" value="C:ribonucleoprotein complex"/>
    <property type="evidence" value="ECO:0007669"/>
    <property type="project" value="UniProtKB-KW"/>
</dbReference>
<organism evidence="6 7">
    <name type="scientific">Methanobacterium bryantii</name>
    <dbReference type="NCBI Taxonomy" id="2161"/>
    <lineage>
        <taxon>Archaea</taxon>
        <taxon>Methanobacteriati</taxon>
        <taxon>Methanobacteriota</taxon>
        <taxon>Methanomada group</taxon>
        <taxon>Methanobacteria</taxon>
        <taxon>Methanobacteriales</taxon>
        <taxon>Methanobacteriaceae</taxon>
        <taxon>Methanobacterium</taxon>
    </lineage>
</organism>
<feature type="domain" description="Sm" evidence="5">
    <location>
        <begin position="11"/>
        <end position="80"/>
    </location>
</feature>
<dbReference type="RefSeq" id="WP_048080615.1">
    <property type="nucleotide sequence ID" value="NZ_LMVM01000001.1"/>
</dbReference>
<dbReference type="InterPro" id="IPR044641">
    <property type="entry name" value="Lsm7/SmG-like"/>
</dbReference>
<dbReference type="SMART" id="SM00651">
    <property type="entry name" value="Sm"/>
    <property type="match status" value="1"/>
</dbReference>
<evidence type="ECO:0000256" key="3">
    <source>
        <dbReference type="ARBA" id="ARBA00023274"/>
    </source>
</evidence>
<gene>
    <name evidence="6" type="ORF">ASJ80_15615</name>
</gene>
<dbReference type="PIRSF" id="PIRSF006609">
    <property type="entry name" value="snRNP_SmF"/>
    <property type="match status" value="1"/>
</dbReference>
<evidence type="ECO:0000313" key="7">
    <source>
        <dbReference type="Proteomes" id="UP000217784"/>
    </source>
</evidence>
<sequence>MSVQKNVNVSRPLDALGKSLNSQVLIKLKGGREFRGVLKSFDMHMNLVLNDAEELENGESSRRLGVVLIRGDNIVYISPG</sequence>
<dbReference type="OrthoDB" id="371816at2157"/>
<dbReference type="NCBIfam" id="NF001963">
    <property type="entry name" value="PRK00737.1"/>
    <property type="match status" value="1"/>
</dbReference>
<dbReference type="InterPro" id="IPR010920">
    <property type="entry name" value="LSM_dom_sf"/>
</dbReference>
<evidence type="ECO:0000259" key="5">
    <source>
        <dbReference type="PROSITE" id="PS52002"/>
    </source>
</evidence>
<proteinExistence type="inferred from homology"/>
<dbReference type="PANTHER" id="PTHR10553:SF5">
    <property type="entry name" value="U6 SNRNA-ASSOCIATED SM-LIKE PROTEIN LSM7"/>
    <property type="match status" value="1"/>
</dbReference>
<reference evidence="6 7" key="1">
    <citation type="journal article" date="2017" name="BMC Genomics">
        <title>Genomic analysis of methanogenic archaea reveals a shift towards energy conservation.</title>
        <authorList>
            <person name="Gilmore S.P."/>
            <person name="Henske J.K."/>
            <person name="Sexton J.A."/>
            <person name="Solomon K.V."/>
            <person name="Seppala S."/>
            <person name="Yoo J.I."/>
            <person name="Huyett L.M."/>
            <person name="Pressman A."/>
            <person name="Cogan J.Z."/>
            <person name="Kivenson V."/>
            <person name="Peng X."/>
            <person name="Tan Y."/>
            <person name="Valentine D.L."/>
            <person name="O'Malley M.A."/>
        </authorList>
    </citation>
    <scope>NUCLEOTIDE SEQUENCE [LARGE SCALE GENOMIC DNA]</scope>
    <source>
        <strain evidence="6 7">M.o.H.</strain>
    </source>
</reference>
<dbReference type="GO" id="GO:0003723">
    <property type="term" value="F:RNA binding"/>
    <property type="evidence" value="ECO:0007669"/>
    <property type="project" value="InterPro"/>
</dbReference>
<dbReference type="CDD" id="cd01731">
    <property type="entry name" value="archaeal_Sm1"/>
    <property type="match status" value="1"/>
</dbReference>
<comment type="similarity">
    <text evidence="1 4">Belongs to the snRNP Sm proteins family.</text>
</comment>
<keyword evidence="3 4" id="KW-0687">Ribonucleoprotein</keyword>
<dbReference type="Pfam" id="PF01423">
    <property type="entry name" value="LSM"/>
    <property type="match status" value="1"/>
</dbReference>
<dbReference type="PANTHER" id="PTHR10553">
    <property type="entry name" value="SMALL NUCLEAR RIBONUCLEOPROTEIN"/>
    <property type="match status" value="1"/>
</dbReference>
<evidence type="ECO:0000256" key="4">
    <source>
        <dbReference type="HAMAP-Rule" id="MF_00257"/>
    </source>
</evidence>
<dbReference type="InterPro" id="IPR022901">
    <property type="entry name" value="snRNP_Sm-like_arc"/>
</dbReference>
<dbReference type="Gene3D" id="2.30.30.100">
    <property type="match status" value="1"/>
</dbReference>
<protein>
    <recommendedName>
        <fullName evidence="2 4">Putative snRNP Sm-like protein</fullName>
    </recommendedName>
</protein>
<dbReference type="InterPro" id="IPR001163">
    <property type="entry name" value="Sm_dom_euk/arc"/>
</dbReference>
<dbReference type="AlphaFoldDB" id="A0A2A2HAH3"/>
<dbReference type="PROSITE" id="PS52002">
    <property type="entry name" value="SM"/>
    <property type="match status" value="1"/>
</dbReference>
<keyword evidence="7" id="KW-1185">Reference proteome</keyword>
<dbReference type="SUPFAM" id="SSF50182">
    <property type="entry name" value="Sm-like ribonucleoproteins"/>
    <property type="match status" value="1"/>
</dbReference>
<name>A0A2A2HAH3_METBR</name>
<evidence type="ECO:0000313" key="6">
    <source>
        <dbReference type="EMBL" id="PAV06254.1"/>
    </source>
</evidence>
<evidence type="ECO:0000256" key="1">
    <source>
        <dbReference type="ARBA" id="ARBA00006850"/>
    </source>
</evidence>
<dbReference type="HAMAP" id="MF_00257">
    <property type="entry name" value="Lsm_RuxX"/>
    <property type="match status" value="1"/>
</dbReference>
<comment type="caution">
    <text evidence="6">The sequence shown here is derived from an EMBL/GenBank/DDBJ whole genome shotgun (WGS) entry which is preliminary data.</text>
</comment>
<dbReference type="GeneID" id="300259351"/>
<dbReference type="EMBL" id="LMVM01000001">
    <property type="protein sequence ID" value="PAV06254.1"/>
    <property type="molecule type" value="Genomic_DNA"/>
</dbReference>